<evidence type="ECO:0008006" key="4">
    <source>
        <dbReference type="Google" id="ProtNLM"/>
    </source>
</evidence>
<feature type="transmembrane region" description="Helical" evidence="1">
    <location>
        <begin position="21"/>
        <end position="38"/>
    </location>
</feature>
<keyword evidence="1" id="KW-1133">Transmembrane helix</keyword>
<keyword evidence="1" id="KW-0812">Transmembrane</keyword>
<protein>
    <recommendedName>
        <fullName evidence="4">Peptidase M1 membrane alanine aminopeptidase domain-containing protein</fullName>
    </recommendedName>
</protein>
<keyword evidence="3" id="KW-1185">Reference proteome</keyword>
<evidence type="ECO:0000313" key="3">
    <source>
        <dbReference type="Proteomes" id="UP000260812"/>
    </source>
</evidence>
<feature type="transmembrane region" description="Helical" evidence="1">
    <location>
        <begin position="165"/>
        <end position="182"/>
    </location>
</feature>
<keyword evidence="1" id="KW-0472">Membrane</keyword>
<evidence type="ECO:0000256" key="1">
    <source>
        <dbReference type="SAM" id="Phobius"/>
    </source>
</evidence>
<dbReference type="SUPFAM" id="SSF55486">
    <property type="entry name" value="Metalloproteases ('zincins'), catalytic domain"/>
    <property type="match status" value="1"/>
</dbReference>
<dbReference type="RefSeq" id="WP_117544350.1">
    <property type="nucleotide sequence ID" value="NZ_QVLV01000005.1"/>
</dbReference>
<dbReference type="Proteomes" id="UP000260812">
    <property type="component" value="Unassembled WGS sequence"/>
</dbReference>
<feature type="transmembrane region" description="Helical" evidence="1">
    <location>
        <begin position="135"/>
        <end position="153"/>
    </location>
</feature>
<organism evidence="2 3">
    <name type="scientific">Eisenbergiella massiliensis</name>
    <dbReference type="NCBI Taxonomy" id="1720294"/>
    <lineage>
        <taxon>Bacteria</taxon>
        <taxon>Bacillati</taxon>
        <taxon>Bacillota</taxon>
        <taxon>Clostridia</taxon>
        <taxon>Lachnospirales</taxon>
        <taxon>Lachnospiraceae</taxon>
        <taxon>Eisenbergiella</taxon>
    </lineage>
</organism>
<name>A0A3E3I6V4_9FIRM</name>
<feature type="transmembrane region" description="Helical" evidence="1">
    <location>
        <begin position="100"/>
        <end position="129"/>
    </location>
</feature>
<dbReference type="AlphaFoldDB" id="A0A3E3I6V4"/>
<feature type="transmembrane region" description="Helical" evidence="1">
    <location>
        <begin position="50"/>
        <end position="71"/>
    </location>
</feature>
<proteinExistence type="predicted"/>
<dbReference type="InterPro" id="IPR027268">
    <property type="entry name" value="Peptidase_M4/M1_CTD_sf"/>
</dbReference>
<feature type="transmembrane region" description="Helical" evidence="1">
    <location>
        <begin position="211"/>
        <end position="230"/>
    </location>
</feature>
<reference evidence="2" key="1">
    <citation type="submission" date="2018-08" db="EMBL/GenBank/DDBJ databases">
        <title>A genome reference for cultivated species of the human gut microbiota.</title>
        <authorList>
            <person name="Zou Y."/>
            <person name="Xue W."/>
            <person name="Luo G."/>
        </authorList>
    </citation>
    <scope>NUCLEOTIDE SEQUENCE [LARGE SCALE GENOMIC DNA]</scope>
    <source>
        <strain evidence="2">TF05-5AC</strain>
    </source>
</reference>
<dbReference type="Gene3D" id="1.10.390.10">
    <property type="entry name" value="Neutral Protease Domain 2"/>
    <property type="match status" value="1"/>
</dbReference>
<dbReference type="EMBL" id="QVLV01000005">
    <property type="protein sequence ID" value="RGE61745.1"/>
    <property type="molecule type" value="Genomic_DNA"/>
</dbReference>
<sequence length="728" mass="81064">MKFHSLFRVELGRLFRSRLTWAALGITIAAPVLGLTLYSPLSGSLNCTFLANPALAGVLAGALIFVLLTVLELDRVHRSRTDVLTDSMVSPLAAEASRTLALLTAAAAAVIAAVLIWLPITAALTGAIFRPGLCAAVYLLVILPALWFAILFTASAYQLVRRLDITLVAFTGFFLLSLTAWSENWLLRWVNPALAYLSDDFGNLRRLMSLGWNRLFWLLALGGLWCLCLLCTRRYGKGAFGSLIRNARKFYLPVLSVVLAAASFLAYTKQPFIDHSEKEIDYDAHYDFDYNGHVTYSAITVDAQPSLTRGLFRGTADFTLHNDSGQPQTISFWINPGYTFRSVTANGRAVLFRDLNDDSINQKTIELDIPADENIELIVEYGGFPKEWNIMSLYQGETEISDDYIYLAHQDFSPMPRDFAEGTKEQAPLTARITLPDGLRPVLFGTGEVEAKKTENGSTQWVLHDAGWSLILYAGDYISEQIDTAGLNVEFFYSAKHQRVMEECRVNDTLKQVFEYCTDHYGPLSFYGDEGMRLIEIGAVGGGYAAGGASVMGEDSFSEAGLKDPLKGAGGSEVMAHEIIHQWWGLGNMVEPVSEADPWSAEGLTVYTTYRLMKELHGADYAQKYYVDVWQSRVADYYQDFYVRNPEFLSALPEQYRADIANSQSTVRRYCEMPLKILKAEKLVGGEEAMDQILSGLFTGETNPSYPYLTWQDFLDACNLSEEDLNLG</sequence>
<accession>A0A3E3I6V4</accession>
<gene>
    <name evidence="2" type="ORF">DXC51_09350</name>
</gene>
<evidence type="ECO:0000313" key="2">
    <source>
        <dbReference type="EMBL" id="RGE61745.1"/>
    </source>
</evidence>
<comment type="caution">
    <text evidence="2">The sequence shown here is derived from an EMBL/GenBank/DDBJ whole genome shotgun (WGS) entry which is preliminary data.</text>
</comment>
<dbReference type="GeneID" id="97987079"/>
<feature type="transmembrane region" description="Helical" evidence="1">
    <location>
        <begin position="250"/>
        <end position="268"/>
    </location>
</feature>